<sequence>MLRGALASALTLVAAVLLAPVAAASTEAPPTPTTAAPPPSAGKAVAPMATICDKYCDARDPALAAQDRQATATAAGTRQLSLHMDDADDMGWGALTNSSAGDELWLDRSFDAGRSWASGSKIGDTRTPTGYPGWRTLMYNVDDWANNGIGLLRACAQPAGTTAITCTDWRRTTWNSYDRRTAAATALMEDYDTATGLFDTTGWWNSANALTAVIDNIRAAGMGSYAYAIAKTYDLNLSAQGGNFTNAYNDDTEWWGLAWVAAYDLTGDSRYLNTARFDADHVFSFWDNTCGGGVWWSDARTYKNAIPNSLYIQLNAALHNRIPGDTVYLQRAQAGWSWFRNSGMINPQNLVNDGLTSACANNGQTTWTYNQGVPLAALTELYKATGNGSYLTQARTLANASTTSTSLNPDGVLHEPGEQPGGGGADGPTFKGVYARDLSVLNAVLADHPYGAYLKRQADSAYAQDRNGFDQYGLVWSGPFDRSDAARQQSALDLLNATG</sequence>
<dbReference type="Gene3D" id="1.50.10.20">
    <property type="match status" value="1"/>
</dbReference>
<dbReference type="PANTHER" id="PTHR47791:SF3">
    <property type="entry name" value="MEIOTICALLY UP-REGULATED GENE 191 PROTEIN"/>
    <property type="match status" value="1"/>
</dbReference>
<protein>
    <submittedName>
        <fullName evidence="3">Glycosyl hydrolase family 76</fullName>
    </submittedName>
</protein>
<keyword evidence="3" id="KW-0378">Hydrolase</keyword>
<comment type="caution">
    <text evidence="3">The sequence shown here is derived from an EMBL/GenBank/DDBJ whole genome shotgun (WGS) entry which is preliminary data.</text>
</comment>
<dbReference type="RefSeq" id="WP_116179929.1">
    <property type="nucleotide sequence ID" value="NZ_CP144375.1"/>
</dbReference>
<dbReference type="InterPro" id="IPR053169">
    <property type="entry name" value="MUG_Protein"/>
</dbReference>
<dbReference type="PANTHER" id="PTHR47791">
    <property type="entry name" value="MEIOTICALLY UP-REGULATED GENE 191 PROTEIN"/>
    <property type="match status" value="1"/>
</dbReference>
<keyword evidence="2" id="KW-0732">Signal</keyword>
<dbReference type="EMBL" id="QUNO01000018">
    <property type="protein sequence ID" value="REH35154.1"/>
    <property type="molecule type" value="Genomic_DNA"/>
</dbReference>
<accession>A0A3E0H000</accession>
<evidence type="ECO:0000256" key="2">
    <source>
        <dbReference type="SAM" id="SignalP"/>
    </source>
</evidence>
<name>A0A3E0H000_9PSEU</name>
<feature type="region of interest" description="Disordered" evidence="1">
    <location>
        <begin position="401"/>
        <end position="428"/>
    </location>
</feature>
<dbReference type="InterPro" id="IPR005198">
    <property type="entry name" value="Glyco_hydro_76"/>
</dbReference>
<proteinExistence type="predicted"/>
<dbReference type="SUPFAM" id="SSF48208">
    <property type="entry name" value="Six-hairpin glycosidases"/>
    <property type="match status" value="1"/>
</dbReference>
<keyword evidence="4" id="KW-1185">Reference proteome</keyword>
<gene>
    <name evidence="3" type="ORF">BCF44_11814</name>
</gene>
<evidence type="ECO:0000313" key="4">
    <source>
        <dbReference type="Proteomes" id="UP000256269"/>
    </source>
</evidence>
<evidence type="ECO:0000313" key="3">
    <source>
        <dbReference type="EMBL" id="REH35154.1"/>
    </source>
</evidence>
<dbReference type="InterPro" id="IPR008928">
    <property type="entry name" value="6-hairpin_glycosidase_sf"/>
</dbReference>
<dbReference type="GO" id="GO:0016787">
    <property type="term" value="F:hydrolase activity"/>
    <property type="evidence" value="ECO:0007669"/>
    <property type="project" value="UniProtKB-KW"/>
</dbReference>
<feature type="chain" id="PRO_5017566382" evidence="2">
    <location>
        <begin position="25"/>
        <end position="499"/>
    </location>
</feature>
<dbReference type="Pfam" id="PF03663">
    <property type="entry name" value="Glyco_hydro_76"/>
    <property type="match status" value="1"/>
</dbReference>
<evidence type="ECO:0000256" key="1">
    <source>
        <dbReference type="SAM" id="MobiDB-lite"/>
    </source>
</evidence>
<dbReference type="GO" id="GO:0005975">
    <property type="term" value="P:carbohydrate metabolic process"/>
    <property type="evidence" value="ECO:0007669"/>
    <property type="project" value="InterPro"/>
</dbReference>
<reference evidence="3 4" key="1">
    <citation type="submission" date="2018-08" db="EMBL/GenBank/DDBJ databases">
        <title>Genomic Encyclopedia of Archaeal and Bacterial Type Strains, Phase II (KMG-II): from individual species to whole genera.</title>
        <authorList>
            <person name="Goeker M."/>
        </authorList>
    </citation>
    <scope>NUCLEOTIDE SEQUENCE [LARGE SCALE GENOMIC DNA]</scope>
    <source>
        <strain evidence="3 4">DSM 45791</strain>
    </source>
</reference>
<dbReference type="OrthoDB" id="2505409at2"/>
<organism evidence="3 4">
    <name type="scientific">Kutzneria buriramensis</name>
    <dbReference type="NCBI Taxonomy" id="1045776"/>
    <lineage>
        <taxon>Bacteria</taxon>
        <taxon>Bacillati</taxon>
        <taxon>Actinomycetota</taxon>
        <taxon>Actinomycetes</taxon>
        <taxon>Pseudonocardiales</taxon>
        <taxon>Pseudonocardiaceae</taxon>
        <taxon>Kutzneria</taxon>
    </lineage>
</organism>
<dbReference type="AlphaFoldDB" id="A0A3E0H000"/>
<dbReference type="Proteomes" id="UP000256269">
    <property type="component" value="Unassembled WGS sequence"/>
</dbReference>
<feature type="signal peptide" evidence="2">
    <location>
        <begin position="1"/>
        <end position="24"/>
    </location>
</feature>